<organism evidence="1 2">
    <name type="scientific">Microvenator marinus</name>
    <dbReference type="NCBI Taxonomy" id="2600177"/>
    <lineage>
        <taxon>Bacteria</taxon>
        <taxon>Deltaproteobacteria</taxon>
        <taxon>Bradymonadales</taxon>
        <taxon>Microvenatoraceae</taxon>
        <taxon>Microvenator</taxon>
    </lineage>
</organism>
<dbReference type="EMBL" id="CP042467">
    <property type="protein sequence ID" value="QED26260.1"/>
    <property type="molecule type" value="Genomic_DNA"/>
</dbReference>
<dbReference type="SUPFAM" id="SSF117396">
    <property type="entry name" value="TM1631-like"/>
    <property type="match status" value="1"/>
</dbReference>
<dbReference type="PANTHER" id="PTHR30348:SF4">
    <property type="entry name" value="DUF72 DOMAIN-CONTAINING PROTEIN"/>
    <property type="match status" value="1"/>
</dbReference>
<dbReference type="InterPro" id="IPR036520">
    <property type="entry name" value="UPF0759_sf"/>
</dbReference>
<dbReference type="KEGG" id="bbae:FRD01_03110"/>
<dbReference type="InterPro" id="IPR002763">
    <property type="entry name" value="DUF72"/>
</dbReference>
<dbReference type="RefSeq" id="WP_146957551.1">
    <property type="nucleotide sequence ID" value="NZ_CP042467.1"/>
</dbReference>
<dbReference type="Gene3D" id="3.20.20.410">
    <property type="entry name" value="Protein of unknown function UPF0759"/>
    <property type="match status" value="1"/>
</dbReference>
<accession>A0A5B8XKD9</accession>
<dbReference type="OrthoDB" id="9780310at2"/>
<name>A0A5B8XKD9_9DELT</name>
<proteinExistence type="predicted"/>
<dbReference type="PANTHER" id="PTHR30348">
    <property type="entry name" value="UNCHARACTERIZED PROTEIN YECE"/>
    <property type="match status" value="1"/>
</dbReference>
<reference evidence="1 2" key="1">
    <citation type="submission" date="2019-08" db="EMBL/GenBank/DDBJ databases">
        <authorList>
            <person name="Liang Q."/>
        </authorList>
    </citation>
    <scope>NUCLEOTIDE SEQUENCE [LARGE SCALE GENOMIC DNA]</scope>
    <source>
        <strain evidence="1 2">V1718</strain>
    </source>
</reference>
<gene>
    <name evidence="1" type="ORF">FRD01_03110</name>
</gene>
<dbReference type="Proteomes" id="UP000321595">
    <property type="component" value="Chromosome"/>
</dbReference>
<evidence type="ECO:0000313" key="1">
    <source>
        <dbReference type="EMBL" id="QED26260.1"/>
    </source>
</evidence>
<keyword evidence="2" id="KW-1185">Reference proteome</keyword>
<sequence>MALFPEKPIEYEPVNPRIYLGTAGWSYDDWDGVFYPEGLPPGQRLQHYAKRFRSVEIDSTFYGTPARKTVQHWYEKSPDGFVFSAKFPRSITHDARLVNCADETYRFIENMTELGEKLGPLLLQFPPSFSASAFGDLERYLHGLPDGLMYVIEVRHPSWLTDEFADLLKTWGVGLCLACDGPLSRFWRVTSRVVYIRFLGDHDAFDTFESVRRDRSEDLDWWVPRIHHITDHGGVVFAYVNNHYAGYSPDVVGLLEEKLRSRLANPENGE</sequence>
<evidence type="ECO:0000313" key="2">
    <source>
        <dbReference type="Proteomes" id="UP000321595"/>
    </source>
</evidence>
<dbReference type="AlphaFoldDB" id="A0A5B8XKD9"/>
<protein>
    <submittedName>
        <fullName evidence="1">DUF72 domain-containing protein</fullName>
    </submittedName>
</protein>
<dbReference type="Pfam" id="PF01904">
    <property type="entry name" value="DUF72"/>
    <property type="match status" value="1"/>
</dbReference>